<name>A0A1W1C7D8_9ZZZZ</name>
<organism evidence="1">
    <name type="scientific">hydrothermal vent metagenome</name>
    <dbReference type="NCBI Taxonomy" id="652676"/>
    <lineage>
        <taxon>unclassified sequences</taxon>
        <taxon>metagenomes</taxon>
        <taxon>ecological metagenomes</taxon>
    </lineage>
</organism>
<proteinExistence type="predicted"/>
<sequence>MKELIYQVEFKSDIVLPATSNTEGNIQNLDFIAGSNFLGMVAREYGKFENSFDIFHSGRVRFGDATILKGNQPTYKMPLSYFHEKGKEETLYNHHLIEDFSKFEQLKQKRNGYITKDLEVVEIDYNYSQKSAYDKTKRTSKEGSMFGYSAMKKGLKWQFSIKIYESISNDDIELIKKTILKSNRLGKSKSAQYGLIKISESNISDLGGAKAPLPNQTILYFKSRVALIDENGNPTYDLKYICNNANIDYSKSQIKTSSFTPYNGAMQTKTYERVVINKGSVVMLNDLTNEQKEEIENGVGIYLAEGFGDILINPSFLSKKELEFENSKNKKIDVDKIEIKTPLAKFLQQREDNKKEKLDILNDVDKFISDNKLTFFKIKPKFEAKIKPSQWGKIRSICTSGDKNFKDEIEDYISNGVKAWNDEQRDALLNKNYSLEFIKLLSIQMPKQKGEKDEN</sequence>
<accession>A0A1W1C7D8</accession>
<evidence type="ECO:0008006" key="2">
    <source>
        <dbReference type="Google" id="ProtNLM"/>
    </source>
</evidence>
<protein>
    <recommendedName>
        <fullName evidence="2">DUF324 domain-containing protein</fullName>
    </recommendedName>
</protein>
<reference evidence="1" key="1">
    <citation type="submission" date="2016-10" db="EMBL/GenBank/DDBJ databases">
        <authorList>
            <person name="de Groot N.N."/>
        </authorList>
    </citation>
    <scope>NUCLEOTIDE SEQUENCE</scope>
</reference>
<dbReference type="EMBL" id="FPHG01000048">
    <property type="protein sequence ID" value="SFV61768.1"/>
    <property type="molecule type" value="Genomic_DNA"/>
</dbReference>
<dbReference type="AlphaFoldDB" id="A0A1W1C7D8"/>
<evidence type="ECO:0000313" key="1">
    <source>
        <dbReference type="EMBL" id="SFV61768.1"/>
    </source>
</evidence>
<gene>
    <name evidence="1" type="ORF">MNB_SV-9-1500</name>
</gene>